<dbReference type="AlphaFoldDB" id="A0A6H0Y149"/>
<dbReference type="InterPro" id="IPR036610">
    <property type="entry name" value="PEBP-like_sf"/>
</dbReference>
<accession>A0A6H0Y149</accession>
<name>A0A6H0Y149_9PEZI</name>
<evidence type="ECO:0008006" key="3">
    <source>
        <dbReference type="Google" id="ProtNLM"/>
    </source>
</evidence>
<keyword evidence="2" id="KW-1185">Reference proteome</keyword>
<dbReference type="PANTHER" id="PTHR11362">
    <property type="entry name" value="PHOSPHATIDYLETHANOLAMINE-BINDING PROTEIN"/>
    <property type="match status" value="1"/>
</dbReference>
<dbReference type="Pfam" id="PF01161">
    <property type="entry name" value="PBP"/>
    <property type="match status" value="1"/>
</dbReference>
<gene>
    <name evidence="1" type="ORF">AMS68_006106</name>
</gene>
<dbReference type="Gene3D" id="3.90.280.10">
    <property type="entry name" value="PEBP-like"/>
    <property type="match status" value="1"/>
</dbReference>
<proteinExistence type="predicted"/>
<sequence length="212" mass="23049">MASSTTVPSLDVTANALKDLGVWDDILPDVNPSQLKGVLEIKYPSGVSIYPVATPHRDEVQGEPKAYFHGELDSNAKYTLLLTDPDLMKTNDPIDKEVRHWVQPGLSYSSSTGELTSSRGPHTSFLPSAPMPMTGSHRYIFILAKESREVGVGDRDGEADFKERLRFVAQDFITEHGLVVVGVTAMKVAPTAEAGKDDIKLMAESAKHLVTG</sequence>
<dbReference type="EMBL" id="CP051142">
    <property type="protein sequence ID" value="QIX00589.1"/>
    <property type="molecule type" value="Genomic_DNA"/>
</dbReference>
<reference evidence="1 2" key="1">
    <citation type="journal article" date="2016" name="Sci. Rep.">
        <title>Peltaster fructicola genome reveals evolution from an invasive phytopathogen to an ectophytic parasite.</title>
        <authorList>
            <person name="Xu C."/>
            <person name="Chen H."/>
            <person name="Gleason M.L."/>
            <person name="Xu J.R."/>
            <person name="Liu H."/>
            <person name="Zhang R."/>
            <person name="Sun G."/>
        </authorList>
    </citation>
    <scope>NUCLEOTIDE SEQUENCE [LARGE SCALE GENOMIC DNA]</scope>
    <source>
        <strain evidence="1 2">LNHT1506</strain>
    </source>
</reference>
<organism evidence="1 2">
    <name type="scientific">Peltaster fructicola</name>
    <dbReference type="NCBI Taxonomy" id="286661"/>
    <lineage>
        <taxon>Eukaryota</taxon>
        <taxon>Fungi</taxon>
        <taxon>Dikarya</taxon>
        <taxon>Ascomycota</taxon>
        <taxon>Pezizomycotina</taxon>
        <taxon>Dothideomycetes</taxon>
        <taxon>Dothideomycetes incertae sedis</taxon>
        <taxon>Peltaster</taxon>
    </lineage>
</organism>
<dbReference type="OrthoDB" id="2506647at2759"/>
<dbReference type="Proteomes" id="UP000503462">
    <property type="component" value="Chromosome 4"/>
</dbReference>
<protein>
    <recommendedName>
        <fullName evidence="3">PEBP-like protein</fullName>
    </recommendedName>
</protein>
<dbReference type="InterPro" id="IPR008914">
    <property type="entry name" value="PEBP"/>
</dbReference>
<dbReference type="PANTHER" id="PTHR11362:SF82">
    <property type="entry name" value="PHOSPHATIDYLETHANOLAMINE-BINDING PROTEIN 4"/>
    <property type="match status" value="1"/>
</dbReference>
<dbReference type="SUPFAM" id="SSF49777">
    <property type="entry name" value="PEBP-like"/>
    <property type="match status" value="1"/>
</dbReference>
<evidence type="ECO:0000313" key="1">
    <source>
        <dbReference type="EMBL" id="QIX00589.1"/>
    </source>
</evidence>
<dbReference type="CDD" id="cd00866">
    <property type="entry name" value="PEBP_euk"/>
    <property type="match status" value="1"/>
</dbReference>
<dbReference type="InterPro" id="IPR035810">
    <property type="entry name" value="PEBP_euk"/>
</dbReference>
<evidence type="ECO:0000313" key="2">
    <source>
        <dbReference type="Proteomes" id="UP000503462"/>
    </source>
</evidence>